<evidence type="ECO:0000313" key="9">
    <source>
        <dbReference type="Proteomes" id="UP000029981"/>
    </source>
</evidence>
<dbReference type="Proteomes" id="UP000029981">
    <property type="component" value="Chromosome 1"/>
</dbReference>
<evidence type="ECO:0000256" key="5">
    <source>
        <dbReference type="ARBA" id="ARBA00023242"/>
    </source>
</evidence>
<dbReference type="GO" id="GO:0046983">
    <property type="term" value="F:protein dimerization activity"/>
    <property type="evidence" value="ECO:0007669"/>
    <property type="project" value="InterPro"/>
</dbReference>
<gene>
    <name evidence="8" type="ORF">Csa_1G191680</name>
</gene>
<dbReference type="GO" id="GO:0005634">
    <property type="term" value="C:nucleus"/>
    <property type="evidence" value="ECO:0007669"/>
    <property type="project" value="UniProtKB-SubCell"/>
</dbReference>
<evidence type="ECO:0000256" key="1">
    <source>
        <dbReference type="ARBA" id="ARBA00004123"/>
    </source>
</evidence>
<accession>A0A0A0LVU5</accession>
<comment type="subcellular location">
    <subcellularLocation>
        <location evidence="1">Nucleus</location>
    </subcellularLocation>
</comment>
<dbReference type="GO" id="GO:0000978">
    <property type="term" value="F:RNA polymerase II cis-regulatory region sequence-specific DNA binding"/>
    <property type="evidence" value="ECO:0000318"/>
    <property type="project" value="GO_Central"/>
</dbReference>
<reference evidence="8 9" key="1">
    <citation type="journal article" date="2009" name="Nat. Genet.">
        <title>The genome of the cucumber, Cucumis sativus L.</title>
        <authorList>
            <person name="Huang S."/>
            <person name="Li R."/>
            <person name="Zhang Z."/>
            <person name="Li L."/>
            <person name="Gu X."/>
            <person name="Fan W."/>
            <person name="Lucas W.J."/>
            <person name="Wang X."/>
            <person name="Xie B."/>
            <person name="Ni P."/>
            <person name="Ren Y."/>
            <person name="Zhu H."/>
            <person name="Li J."/>
            <person name="Lin K."/>
            <person name="Jin W."/>
            <person name="Fei Z."/>
            <person name="Li G."/>
            <person name="Staub J."/>
            <person name="Kilian A."/>
            <person name="van der Vossen E.A."/>
            <person name="Wu Y."/>
            <person name="Guo J."/>
            <person name="He J."/>
            <person name="Jia Z."/>
            <person name="Ren Y."/>
            <person name="Tian G."/>
            <person name="Lu Y."/>
            <person name="Ruan J."/>
            <person name="Qian W."/>
            <person name="Wang M."/>
            <person name="Huang Q."/>
            <person name="Li B."/>
            <person name="Xuan Z."/>
            <person name="Cao J."/>
            <person name="Asan"/>
            <person name="Wu Z."/>
            <person name="Zhang J."/>
            <person name="Cai Q."/>
            <person name="Bai Y."/>
            <person name="Zhao B."/>
            <person name="Han Y."/>
            <person name="Li Y."/>
            <person name="Li X."/>
            <person name="Wang S."/>
            <person name="Shi Q."/>
            <person name="Liu S."/>
            <person name="Cho W.K."/>
            <person name="Kim J.Y."/>
            <person name="Xu Y."/>
            <person name="Heller-Uszynska K."/>
            <person name="Miao H."/>
            <person name="Cheng Z."/>
            <person name="Zhang S."/>
            <person name="Wu J."/>
            <person name="Yang Y."/>
            <person name="Kang H."/>
            <person name="Li M."/>
            <person name="Liang H."/>
            <person name="Ren X."/>
            <person name="Shi Z."/>
            <person name="Wen M."/>
            <person name="Jian M."/>
            <person name="Yang H."/>
            <person name="Zhang G."/>
            <person name="Yang Z."/>
            <person name="Chen R."/>
            <person name="Liu S."/>
            <person name="Li J."/>
            <person name="Ma L."/>
            <person name="Liu H."/>
            <person name="Zhou Y."/>
            <person name="Zhao J."/>
            <person name="Fang X."/>
            <person name="Li G."/>
            <person name="Fang L."/>
            <person name="Li Y."/>
            <person name="Liu D."/>
            <person name="Zheng H."/>
            <person name="Zhang Y."/>
            <person name="Qin N."/>
            <person name="Li Z."/>
            <person name="Yang G."/>
            <person name="Yang S."/>
            <person name="Bolund L."/>
            <person name="Kristiansen K."/>
            <person name="Zheng H."/>
            <person name="Li S."/>
            <person name="Zhang X."/>
            <person name="Yang H."/>
            <person name="Wang J."/>
            <person name="Sun R."/>
            <person name="Zhang B."/>
            <person name="Jiang S."/>
            <person name="Wang J."/>
            <person name="Du Y."/>
            <person name="Li S."/>
        </authorList>
    </citation>
    <scope>NUCLEOTIDE SEQUENCE [LARGE SCALE GENOMIC DNA]</scope>
    <source>
        <strain evidence="9">cv. 9930</strain>
    </source>
</reference>
<keyword evidence="5" id="KW-0539">Nucleus</keyword>
<evidence type="ECO:0000256" key="6">
    <source>
        <dbReference type="SAM" id="Coils"/>
    </source>
</evidence>
<reference evidence="8 9" key="2">
    <citation type="journal article" date="2009" name="PLoS ONE">
        <title>An integrated genetic and cytogenetic map of the cucumber genome.</title>
        <authorList>
            <person name="Ren Y."/>
            <person name="Zhang Z."/>
            <person name="Liu J."/>
            <person name="Staub J.E."/>
            <person name="Han Y."/>
            <person name="Cheng Z."/>
            <person name="Li X."/>
            <person name="Lu J."/>
            <person name="Miao H."/>
            <person name="Kang H."/>
            <person name="Xie B."/>
            <person name="Gu X."/>
            <person name="Wang X."/>
            <person name="Du Y."/>
            <person name="Jin W."/>
            <person name="Huang S."/>
        </authorList>
    </citation>
    <scope>NUCLEOTIDE SEQUENCE [LARGE SCALE GENOMIC DNA]</scope>
    <source>
        <strain evidence="9">cv. 9930</strain>
    </source>
</reference>
<dbReference type="GO" id="GO:0000981">
    <property type="term" value="F:DNA-binding transcription factor activity, RNA polymerase II-specific"/>
    <property type="evidence" value="ECO:0000318"/>
    <property type="project" value="GO_Central"/>
</dbReference>
<keyword evidence="9" id="KW-1185">Reference proteome</keyword>
<feature type="coiled-coil region" evidence="6">
    <location>
        <begin position="87"/>
        <end position="114"/>
    </location>
</feature>
<name>A0A0A0LVU5_CUCSA</name>
<dbReference type="InterPro" id="IPR033897">
    <property type="entry name" value="SRF-like_MADS-box"/>
</dbReference>
<dbReference type="KEGG" id="csv:101219796"/>
<dbReference type="InterPro" id="IPR036879">
    <property type="entry name" value="TF_MADSbox_sf"/>
</dbReference>
<dbReference type="FunFam" id="3.40.1810.10:FF:000018">
    <property type="entry name" value="agamous-like MADS-box protein AGL80"/>
    <property type="match status" value="1"/>
</dbReference>
<dbReference type="PROSITE" id="PS50066">
    <property type="entry name" value="MADS_BOX_2"/>
    <property type="match status" value="1"/>
</dbReference>
<feature type="domain" description="MADS-box" evidence="7">
    <location>
        <begin position="1"/>
        <end position="52"/>
    </location>
</feature>
<evidence type="ECO:0000256" key="2">
    <source>
        <dbReference type="ARBA" id="ARBA00023015"/>
    </source>
</evidence>
<dbReference type="InterPro" id="IPR002100">
    <property type="entry name" value="TF_MADSbox"/>
</dbReference>
<dbReference type="PRINTS" id="PR00404">
    <property type="entry name" value="MADSDOMAIN"/>
</dbReference>
<reference evidence="8 9" key="3">
    <citation type="journal article" date="2010" name="BMC Genomics">
        <title>Transcriptome sequencing and comparative analysis of cucumber flowers with different sex types.</title>
        <authorList>
            <person name="Guo S."/>
            <person name="Zheng Y."/>
            <person name="Joung J.G."/>
            <person name="Liu S."/>
            <person name="Zhang Z."/>
            <person name="Crasta O.R."/>
            <person name="Sobral B.W."/>
            <person name="Xu Y."/>
            <person name="Huang S."/>
            <person name="Fei Z."/>
        </authorList>
    </citation>
    <scope>NUCLEOTIDE SEQUENCE [LARGE SCALE GENOMIC DNA]</scope>
    <source>
        <strain evidence="9">cv. 9930</strain>
    </source>
</reference>
<organism evidence="8 9">
    <name type="scientific">Cucumis sativus</name>
    <name type="common">Cucumber</name>
    <dbReference type="NCBI Taxonomy" id="3659"/>
    <lineage>
        <taxon>Eukaryota</taxon>
        <taxon>Viridiplantae</taxon>
        <taxon>Streptophyta</taxon>
        <taxon>Embryophyta</taxon>
        <taxon>Tracheophyta</taxon>
        <taxon>Spermatophyta</taxon>
        <taxon>Magnoliopsida</taxon>
        <taxon>eudicotyledons</taxon>
        <taxon>Gunneridae</taxon>
        <taxon>Pentapetalae</taxon>
        <taxon>rosids</taxon>
        <taxon>fabids</taxon>
        <taxon>Cucurbitales</taxon>
        <taxon>Cucurbitaceae</taxon>
        <taxon>Benincaseae</taxon>
        <taxon>Cucumis</taxon>
    </lineage>
</organism>
<dbReference type="OrthoDB" id="1604826at2759"/>
<dbReference type="GO" id="GO:0006357">
    <property type="term" value="P:regulation of transcription by RNA polymerase II"/>
    <property type="evidence" value="ECO:0000318"/>
    <property type="project" value="GO_Central"/>
</dbReference>
<dbReference type="eggNOG" id="KOG0014">
    <property type="taxonomic scope" value="Eukaryota"/>
</dbReference>
<dbReference type="InterPro" id="IPR050142">
    <property type="entry name" value="MADS-box/MEF2_TF"/>
</dbReference>
<keyword evidence="6" id="KW-0175">Coiled coil</keyword>
<evidence type="ECO:0000256" key="4">
    <source>
        <dbReference type="ARBA" id="ARBA00023163"/>
    </source>
</evidence>
<dbReference type="GO" id="GO:0045944">
    <property type="term" value="P:positive regulation of transcription by RNA polymerase II"/>
    <property type="evidence" value="ECO:0007669"/>
    <property type="project" value="InterPro"/>
</dbReference>
<dbReference type="SMART" id="SM00432">
    <property type="entry name" value="MADS"/>
    <property type="match status" value="1"/>
</dbReference>
<keyword evidence="3" id="KW-0238">DNA-binding</keyword>
<keyword evidence="4" id="KW-0804">Transcription</keyword>
<dbReference type="SUPFAM" id="SSF55455">
    <property type="entry name" value="SRF-like"/>
    <property type="match status" value="1"/>
</dbReference>
<evidence type="ECO:0000256" key="3">
    <source>
        <dbReference type="ARBA" id="ARBA00023125"/>
    </source>
</evidence>
<dbReference type="Gene3D" id="3.40.1810.10">
    <property type="entry name" value="Transcription factor, MADS-box"/>
    <property type="match status" value="1"/>
</dbReference>
<dbReference type="PANTHER" id="PTHR48019">
    <property type="entry name" value="SERUM RESPONSE FACTOR HOMOLOG"/>
    <property type="match status" value="1"/>
</dbReference>
<proteinExistence type="predicted"/>
<dbReference type="OMA" id="LKKFMFQ"/>
<evidence type="ECO:0000313" key="8">
    <source>
        <dbReference type="EMBL" id="KGN65069.1"/>
    </source>
</evidence>
<sequence length="219" mass="24876">MTRKKVKLAYITNDASRKATFKKRKKGLLKKLAELTTLCGIEACAIIFNPSNSQPDLWPSTLGLQKVLSKFKSLPEMEQCKKMVNQETFLRDRIAKAADQLKKLQRENREKEITRVMFQSLVAGATPPLDLNVIDLNDLGWLVDQKMADIGKRMELLTVNRSSRVATNEPSWFMEMVNQGANDEDHMGFNIGDDVIQLPSFGEDDNHGTFWSNNNVIFP</sequence>
<dbReference type="CDD" id="cd00266">
    <property type="entry name" value="MADS_SRF_like"/>
    <property type="match status" value="1"/>
</dbReference>
<dbReference type="EMBL" id="CM002922">
    <property type="protein sequence ID" value="KGN65069.1"/>
    <property type="molecule type" value="Genomic_DNA"/>
</dbReference>
<dbReference type="Pfam" id="PF00319">
    <property type="entry name" value="SRF-TF"/>
    <property type="match status" value="1"/>
</dbReference>
<reference evidence="8 9" key="4">
    <citation type="journal article" date="2011" name="BMC Genomics">
        <title>RNA-Seq improves annotation of protein-coding genes in the cucumber genome.</title>
        <authorList>
            <person name="Li Z."/>
            <person name="Zhang Z."/>
            <person name="Yan P."/>
            <person name="Huang S."/>
            <person name="Fei Z."/>
            <person name="Lin K."/>
        </authorList>
    </citation>
    <scope>NUCLEOTIDE SEQUENCE [LARGE SCALE GENOMIC DNA]</scope>
    <source>
        <strain evidence="9">cv. 9930</strain>
    </source>
</reference>
<dbReference type="Gramene" id="KGN65069">
    <property type="protein sequence ID" value="KGN65069"/>
    <property type="gene ID" value="Csa_1G191680"/>
</dbReference>
<keyword evidence="2" id="KW-0805">Transcription regulation</keyword>
<protein>
    <recommendedName>
        <fullName evidence="7">MADS-box domain-containing protein</fullName>
    </recommendedName>
</protein>
<evidence type="ECO:0000259" key="7">
    <source>
        <dbReference type="PROSITE" id="PS50066"/>
    </source>
</evidence>
<dbReference type="AlphaFoldDB" id="A0A0A0LVU5"/>